<dbReference type="GO" id="GO:0019005">
    <property type="term" value="C:SCF ubiquitin ligase complex"/>
    <property type="evidence" value="ECO:0007669"/>
    <property type="project" value="TreeGrafter"/>
</dbReference>
<evidence type="ECO:0000313" key="3">
    <source>
        <dbReference type="Proteomes" id="UP000023152"/>
    </source>
</evidence>
<dbReference type="Proteomes" id="UP000023152">
    <property type="component" value="Unassembled WGS sequence"/>
</dbReference>
<dbReference type="SUPFAM" id="SSF52047">
    <property type="entry name" value="RNI-like"/>
    <property type="match status" value="1"/>
</dbReference>
<sequence>KKKKKKKTNKQNKKKKQMNDCPNLSSVSVQYISQACSTHLHCLHVRAMELDRNTMLELSDRCKYLEELDLGSDNMYIGNSSIDDMCVFSLLSLCNLKVLSLAGLHNITDKSVCSLLKRAKLECVNLNGCNSVRMDSVCQTLYETYANDEEQAPNDSLSEPKSELVSSDDVITFPKHMNPTPFVVGVTGPSRPFTCPTESSPETQFRFNSCLDANATFRLSALKLANTDVSDVGIGYLKDLPTIQHLDLNACNSITNDVLKLFAMKTAFPKLLCLDLGLCVQLQQQQVYEFSAMRTDIRIRFY</sequence>
<proteinExistence type="predicted"/>
<gene>
    <name evidence="2" type="ORF">RFI_03774</name>
</gene>
<feature type="region of interest" description="Disordered" evidence="1">
    <location>
        <begin position="1"/>
        <end position="21"/>
    </location>
</feature>
<dbReference type="InterPro" id="IPR032675">
    <property type="entry name" value="LRR_dom_sf"/>
</dbReference>
<dbReference type="Gene3D" id="3.80.10.10">
    <property type="entry name" value="Ribonuclease Inhibitor"/>
    <property type="match status" value="2"/>
</dbReference>
<dbReference type="OrthoDB" id="550575at2759"/>
<accession>X6P5D3</accession>
<dbReference type="GO" id="GO:0031146">
    <property type="term" value="P:SCF-dependent proteasomal ubiquitin-dependent protein catabolic process"/>
    <property type="evidence" value="ECO:0007669"/>
    <property type="project" value="TreeGrafter"/>
</dbReference>
<dbReference type="PANTHER" id="PTHR13318">
    <property type="entry name" value="PARTNER OF PAIRED, ISOFORM B-RELATED"/>
    <property type="match status" value="1"/>
</dbReference>
<dbReference type="AlphaFoldDB" id="X6P5D3"/>
<evidence type="ECO:0000256" key="1">
    <source>
        <dbReference type="SAM" id="MobiDB-lite"/>
    </source>
</evidence>
<name>X6P5D3_RETFI</name>
<keyword evidence="3" id="KW-1185">Reference proteome</keyword>
<comment type="caution">
    <text evidence="2">The sequence shown here is derived from an EMBL/GenBank/DDBJ whole genome shotgun (WGS) entry which is preliminary data.</text>
</comment>
<feature type="non-terminal residue" evidence="2">
    <location>
        <position position="1"/>
    </location>
</feature>
<dbReference type="EMBL" id="ASPP01003480">
    <property type="protein sequence ID" value="ETO33328.1"/>
    <property type="molecule type" value="Genomic_DNA"/>
</dbReference>
<reference evidence="2 3" key="1">
    <citation type="journal article" date="2013" name="Curr. Biol.">
        <title>The Genome of the Foraminiferan Reticulomyxa filosa.</title>
        <authorList>
            <person name="Glockner G."/>
            <person name="Hulsmann N."/>
            <person name="Schleicher M."/>
            <person name="Noegel A.A."/>
            <person name="Eichinger L."/>
            <person name="Gallinger C."/>
            <person name="Pawlowski J."/>
            <person name="Sierra R."/>
            <person name="Euteneuer U."/>
            <person name="Pillet L."/>
            <person name="Moustafa A."/>
            <person name="Platzer M."/>
            <person name="Groth M."/>
            <person name="Szafranski K."/>
            <person name="Schliwa M."/>
        </authorList>
    </citation>
    <scope>NUCLEOTIDE SEQUENCE [LARGE SCALE GENOMIC DNA]</scope>
</reference>
<protein>
    <submittedName>
        <fullName evidence="2">Uncharacterized protein</fullName>
    </submittedName>
</protein>
<evidence type="ECO:0000313" key="2">
    <source>
        <dbReference type="EMBL" id="ETO33328.1"/>
    </source>
</evidence>
<organism evidence="2 3">
    <name type="scientific">Reticulomyxa filosa</name>
    <dbReference type="NCBI Taxonomy" id="46433"/>
    <lineage>
        <taxon>Eukaryota</taxon>
        <taxon>Sar</taxon>
        <taxon>Rhizaria</taxon>
        <taxon>Retaria</taxon>
        <taxon>Foraminifera</taxon>
        <taxon>Monothalamids</taxon>
        <taxon>Reticulomyxidae</taxon>
        <taxon>Reticulomyxa</taxon>
    </lineage>
</organism>
<feature type="compositionally biased region" description="Basic residues" evidence="1">
    <location>
        <begin position="1"/>
        <end position="16"/>
    </location>
</feature>